<protein>
    <recommendedName>
        <fullName evidence="9">Protein PIN-LIKES 2-like</fullName>
    </recommendedName>
</protein>
<evidence type="ECO:0000256" key="4">
    <source>
        <dbReference type="ARBA" id="ARBA00023136"/>
    </source>
</evidence>
<gene>
    <name evidence="7" type="ORF">FEM48_Zijuj04G0179000</name>
</gene>
<dbReference type="GO" id="GO:0080162">
    <property type="term" value="P:endoplasmic reticulum to cytosol auxin transport"/>
    <property type="evidence" value="ECO:0007669"/>
    <property type="project" value="InterPro"/>
</dbReference>
<comment type="caution">
    <text evidence="7">The sequence shown here is derived from an EMBL/GenBank/DDBJ whole genome shotgun (WGS) entry which is preliminary data.</text>
</comment>
<keyword evidence="3 6" id="KW-1133">Transmembrane helix</keyword>
<feature type="transmembrane region" description="Helical" evidence="6">
    <location>
        <begin position="31"/>
        <end position="52"/>
    </location>
</feature>
<dbReference type="PANTHER" id="PTHR31419">
    <property type="entry name" value="PROTEIN PIN-LIKES 2"/>
    <property type="match status" value="1"/>
</dbReference>
<evidence type="ECO:0000313" key="8">
    <source>
        <dbReference type="Proteomes" id="UP000813462"/>
    </source>
</evidence>
<dbReference type="InterPro" id="IPR004776">
    <property type="entry name" value="Mem_transp_PIN-like"/>
</dbReference>
<keyword evidence="2 6" id="KW-0812">Transmembrane</keyword>
<dbReference type="Proteomes" id="UP000813462">
    <property type="component" value="Unassembled WGS sequence"/>
</dbReference>
<feature type="transmembrane region" description="Helical" evidence="6">
    <location>
        <begin position="202"/>
        <end position="223"/>
    </location>
</feature>
<dbReference type="GO" id="GO:0009734">
    <property type="term" value="P:auxin-activated signaling pathway"/>
    <property type="evidence" value="ECO:0007669"/>
    <property type="project" value="UniProtKB-KW"/>
</dbReference>
<name>A0A978VLB5_ZIZJJ</name>
<evidence type="ECO:0008006" key="9">
    <source>
        <dbReference type="Google" id="ProtNLM"/>
    </source>
</evidence>
<comment type="subcellular location">
    <subcellularLocation>
        <location evidence="1">Membrane</location>
        <topology evidence="1">Multi-pass membrane protein</topology>
    </subcellularLocation>
</comment>
<proteinExistence type="predicted"/>
<evidence type="ECO:0000256" key="3">
    <source>
        <dbReference type="ARBA" id="ARBA00022989"/>
    </source>
</evidence>
<sequence>MMAFRNTGNLPLSIVTSMCYSQDPFGPKCHVSGVAYVAFSQWASAILVYTLVYHMMEPPLEYYEIIEEEVQIETEELPANDLRRPLLVEAEWPRLEDNETEHCKIPFIARLFNNMLGVSNMTNLEFESLDDENLGCNTESIRCLAESKMVRKIKIVTESTPIHHILQPPIIVSLLAIVIGVFPELKAFVFEDDAMFSFITDSLAILADAMVPSAMAVLGGMLAEGPNESNLGRRTTIGIIVVRLLVVPLVGIAVVLLADRLNLLVPGDQLYKFVLLPQYTTPIAILLGAIASLRGYVAREASALLF</sequence>
<evidence type="ECO:0000256" key="5">
    <source>
        <dbReference type="ARBA" id="ARBA00023294"/>
    </source>
</evidence>
<dbReference type="AlphaFoldDB" id="A0A978VLB5"/>
<feature type="transmembrane region" description="Helical" evidence="6">
    <location>
        <begin position="278"/>
        <end position="297"/>
    </location>
</feature>
<organism evidence="7 8">
    <name type="scientific">Ziziphus jujuba var. spinosa</name>
    <dbReference type="NCBI Taxonomy" id="714518"/>
    <lineage>
        <taxon>Eukaryota</taxon>
        <taxon>Viridiplantae</taxon>
        <taxon>Streptophyta</taxon>
        <taxon>Embryophyta</taxon>
        <taxon>Tracheophyta</taxon>
        <taxon>Spermatophyta</taxon>
        <taxon>Magnoliopsida</taxon>
        <taxon>eudicotyledons</taxon>
        <taxon>Gunneridae</taxon>
        <taxon>Pentapetalae</taxon>
        <taxon>rosids</taxon>
        <taxon>fabids</taxon>
        <taxon>Rosales</taxon>
        <taxon>Rhamnaceae</taxon>
        <taxon>Paliureae</taxon>
        <taxon>Ziziphus</taxon>
    </lineage>
</organism>
<dbReference type="PANTHER" id="PTHR31419:SF8">
    <property type="entry name" value="PROTEIN PIN-LIKES 2-LIKE"/>
    <property type="match status" value="1"/>
</dbReference>
<feature type="transmembrane region" description="Helical" evidence="6">
    <location>
        <begin position="161"/>
        <end position="182"/>
    </location>
</feature>
<evidence type="ECO:0000256" key="2">
    <source>
        <dbReference type="ARBA" id="ARBA00022692"/>
    </source>
</evidence>
<feature type="transmembrane region" description="Helical" evidence="6">
    <location>
        <begin position="235"/>
        <end position="258"/>
    </location>
</feature>
<keyword evidence="5" id="KW-0927">Auxin signaling pathway</keyword>
<dbReference type="InterPro" id="IPR039305">
    <property type="entry name" value="PILS2/6"/>
</dbReference>
<dbReference type="Pfam" id="PF03547">
    <property type="entry name" value="Mem_trans"/>
    <property type="match status" value="1"/>
</dbReference>
<dbReference type="GO" id="GO:0016020">
    <property type="term" value="C:membrane"/>
    <property type="evidence" value="ECO:0007669"/>
    <property type="project" value="UniProtKB-SubCell"/>
</dbReference>
<evidence type="ECO:0000313" key="7">
    <source>
        <dbReference type="EMBL" id="KAH7533884.1"/>
    </source>
</evidence>
<keyword evidence="4 6" id="KW-0472">Membrane</keyword>
<evidence type="ECO:0000256" key="6">
    <source>
        <dbReference type="SAM" id="Phobius"/>
    </source>
</evidence>
<reference evidence="7" key="1">
    <citation type="journal article" date="2021" name="Front. Plant Sci.">
        <title>Chromosome-Scale Genome Assembly for Chinese Sour Jujube and Insights Into Its Genome Evolution and Domestication Signature.</title>
        <authorList>
            <person name="Shen L.-Y."/>
            <person name="Luo H."/>
            <person name="Wang X.-L."/>
            <person name="Wang X.-M."/>
            <person name="Qiu X.-J."/>
            <person name="Liu H."/>
            <person name="Zhou S.-S."/>
            <person name="Jia K.-H."/>
            <person name="Nie S."/>
            <person name="Bao Y.-T."/>
            <person name="Zhang R.-G."/>
            <person name="Yun Q.-Z."/>
            <person name="Chai Y.-H."/>
            <person name="Lu J.-Y."/>
            <person name="Li Y."/>
            <person name="Zhao S.-W."/>
            <person name="Mao J.-F."/>
            <person name="Jia S.-G."/>
            <person name="Mao Y.-M."/>
        </authorList>
    </citation>
    <scope>NUCLEOTIDE SEQUENCE</scope>
    <source>
        <strain evidence="7">AT0</strain>
        <tissue evidence="7">Leaf</tissue>
    </source>
</reference>
<evidence type="ECO:0000256" key="1">
    <source>
        <dbReference type="ARBA" id="ARBA00004141"/>
    </source>
</evidence>
<dbReference type="EMBL" id="JAEACU010000004">
    <property type="protein sequence ID" value="KAH7533884.1"/>
    <property type="molecule type" value="Genomic_DNA"/>
</dbReference>
<accession>A0A978VLB5</accession>